<dbReference type="PANTHER" id="PTHR35011:SF10">
    <property type="entry name" value="TRAP TRANSPORTER SMALL PERMEASE PROTEIN"/>
    <property type="match status" value="1"/>
</dbReference>
<evidence type="ECO:0000256" key="1">
    <source>
        <dbReference type="ARBA" id="ARBA00004429"/>
    </source>
</evidence>
<dbReference type="Pfam" id="PF04290">
    <property type="entry name" value="DctQ"/>
    <property type="match status" value="1"/>
</dbReference>
<evidence type="ECO:0000256" key="3">
    <source>
        <dbReference type="ARBA" id="ARBA00022475"/>
    </source>
</evidence>
<dbReference type="RefSeq" id="WP_111420677.1">
    <property type="nucleotide sequence ID" value="NZ_NPEX01000154.1"/>
</dbReference>
<dbReference type="InterPro" id="IPR055348">
    <property type="entry name" value="DctQ"/>
</dbReference>
<evidence type="ECO:0000259" key="10">
    <source>
        <dbReference type="Pfam" id="PF04290"/>
    </source>
</evidence>
<reference evidence="11 12" key="1">
    <citation type="submission" date="2017-07" db="EMBL/GenBank/DDBJ databases">
        <title>Draft Genome Sequences of Select Purple Nonsulfur Bacteria.</title>
        <authorList>
            <person name="Lasarre B."/>
            <person name="Mckinlay J.B."/>
        </authorList>
    </citation>
    <scope>NUCLEOTIDE SEQUENCE [LARGE SCALE GENOMIC DNA]</scope>
    <source>
        <strain evidence="11 12">DSM 5909</strain>
    </source>
</reference>
<feature type="transmembrane region" description="Helical" evidence="9">
    <location>
        <begin position="47"/>
        <end position="64"/>
    </location>
</feature>
<comment type="subcellular location">
    <subcellularLocation>
        <location evidence="1 9">Cell inner membrane</location>
        <topology evidence="1 9">Multi-pass membrane protein</topology>
    </subcellularLocation>
</comment>
<comment type="caution">
    <text evidence="11">The sequence shown here is derived from an EMBL/GenBank/DDBJ whole genome shotgun (WGS) entry which is preliminary data.</text>
</comment>
<keyword evidence="3" id="KW-1003">Cell membrane</keyword>
<evidence type="ECO:0000256" key="6">
    <source>
        <dbReference type="ARBA" id="ARBA00022989"/>
    </source>
</evidence>
<gene>
    <name evidence="11" type="ORF">CH341_19530</name>
</gene>
<dbReference type="Proteomes" id="UP000249130">
    <property type="component" value="Unassembled WGS sequence"/>
</dbReference>
<dbReference type="InterPro" id="IPR007387">
    <property type="entry name" value="TRAP_DctQ"/>
</dbReference>
<comment type="function">
    <text evidence="9">Part of the tripartite ATP-independent periplasmic (TRAP) transport system.</text>
</comment>
<name>A0A327KZ03_9BRAD</name>
<accession>A0A327KZ03</accession>
<dbReference type="GO" id="GO:0022857">
    <property type="term" value="F:transmembrane transporter activity"/>
    <property type="evidence" value="ECO:0007669"/>
    <property type="project" value="UniProtKB-UniRule"/>
</dbReference>
<feature type="transmembrane region" description="Helical" evidence="9">
    <location>
        <begin position="124"/>
        <end position="147"/>
    </location>
</feature>
<feature type="transmembrane region" description="Helical" evidence="9">
    <location>
        <begin position="12"/>
        <end position="35"/>
    </location>
</feature>
<dbReference type="AlphaFoldDB" id="A0A327KZ03"/>
<evidence type="ECO:0000256" key="4">
    <source>
        <dbReference type="ARBA" id="ARBA00022519"/>
    </source>
</evidence>
<evidence type="ECO:0000256" key="7">
    <source>
        <dbReference type="ARBA" id="ARBA00023136"/>
    </source>
</evidence>
<evidence type="ECO:0000256" key="5">
    <source>
        <dbReference type="ARBA" id="ARBA00022692"/>
    </source>
</evidence>
<keyword evidence="6 9" id="KW-1133">Transmembrane helix</keyword>
<comment type="similarity">
    <text evidence="8 9">Belongs to the TRAP transporter small permease family.</text>
</comment>
<keyword evidence="4 9" id="KW-0997">Cell inner membrane</keyword>
<keyword evidence="5 9" id="KW-0812">Transmembrane</keyword>
<dbReference type="GO" id="GO:0005886">
    <property type="term" value="C:plasma membrane"/>
    <property type="evidence" value="ECO:0007669"/>
    <property type="project" value="UniProtKB-SubCell"/>
</dbReference>
<evidence type="ECO:0000313" key="12">
    <source>
        <dbReference type="Proteomes" id="UP000249130"/>
    </source>
</evidence>
<dbReference type="EMBL" id="NPEX01000154">
    <property type="protein sequence ID" value="RAI42432.1"/>
    <property type="molecule type" value="Genomic_DNA"/>
</dbReference>
<evidence type="ECO:0000256" key="2">
    <source>
        <dbReference type="ARBA" id="ARBA00022448"/>
    </source>
</evidence>
<keyword evidence="2 9" id="KW-0813">Transport</keyword>
<sequence>MIRTALDALYLAAGWLAGAFLVLIFVLMMILSAGRPLGINIPAGDDIVSWCMAAMAFLGLAHTFRQGEMIRVGLLIDTLSGRTKHVFEVGSLVVGCGFVGFFAWNAVVMTWYSWRFADMTQGVIAIPLWIPQMGFTSGLVILAIAFVDELVHVASGREPRYEKPKPQTAEEVVEQAIQSGV</sequence>
<evidence type="ECO:0000256" key="8">
    <source>
        <dbReference type="ARBA" id="ARBA00038436"/>
    </source>
</evidence>
<dbReference type="PANTHER" id="PTHR35011">
    <property type="entry name" value="2,3-DIKETO-L-GULONATE TRAP TRANSPORTER SMALL PERMEASE PROTEIN YIAM"/>
    <property type="match status" value="1"/>
</dbReference>
<comment type="subunit">
    <text evidence="9">The complex comprises the extracytoplasmic solute receptor protein and the two transmembrane proteins.</text>
</comment>
<dbReference type="OrthoDB" id="9797534at2"/>
<evidence type="ECO:0000256" key="9">
    <source>
        <dbReference type="RuleBase" id="RU369079"/>
    </source>
</evidence>
<evidence type="ECO:0000313" key="11">
    <source>
        <dbReference type="EMBL" id="RAI42432.1"/>
    </source>
</evidence>
<feature type="transmembrane region" description="Helical" evidence="9">
    <location>
        <begin position="85"/>
        <end position="104"/>
    </location>
</feature>
<dbReference type="GO" id="GO:0015740">
    <property type="term" value="P:C4-dicarboxylate transport"/>
    <property type="evidence" value="ECO:0007669"/>
    <property type="project" value="TreeGrafter"/>
</dbReference>
<proteinExistence type="inferred from homology"/>
<keyword evidence="7 9" id="KW-0472">Membrane</keyword>
<feature type="domain" description="Tripartite ATP-independent periplasmic transporters DctQ component" evidence="10">
    <location>
        <begin position="25"/>
        <end position="153"/>
    </location>
</feature>
<protein>
    <recommendedName>
        <fullName evidence="9">TRAP transporter small permease protein</fullName>
    </recommendedName>
</protein>
<organism evidence="11 12">
    <name type="scientific">Rhodoplanes roseus</name>
    <dbReference type="NCBI Taxonomy" id="29409"/>
    <lineage>
        <taxon>Bacteria</taxon>
        <taxon>Pseudomonadati</taxon>
        <taxon>Pseudomonadota</taxon>
        <taxon>Alphaproteobacteria</taxon>
        <taxon>Hyphomicrobiales</taxon>
        <taxon>Nitrobacteraceae</taxon>
        <taxon>Rhodoplanes</taxon>
    </lineage>
</organism>
<keyword evidence="12" id="KW-1185">Reference proteome</keyword>